<keyword evidence="3" id="KW-1185">Reference proteome</keyword>
<evidence type="ECO:0000256" key="1">
    <source>
        <dbReference type="SAM" id="MobiDB-lite"/>
    </source>
</evidence>
<dbReference type="Proteomes" id="UP001469553">
    <property type="component" value="Unassembled WGS sequence"/>
</dbReference>
<evidence type="ECO:0000313" key="3">
    <source>
        <dbReference type="Proteomes" id="UP001469553"/>
    </source>
</evidence>
<accession>A0ABV0XKL1</accession>
<evidence type="ECO:0000313" key="2">
    <source>
        <dbReference type="EMBL" id="MEQ2281972.1"/>
    </source>
</evidence>
<dbReference type="EMBL" id="JAHRIP010005439">
    <property type="protein sequence ID" value="MEQ2281972.1"/>
    <property type="molecule type" value="Genomic_DNA"/>
</dbReference>
<organism evidence="2 3">
    <name type="scientific">Ameca splendens</name>
    <dbReference type="NCBI Taxonomy" id="208324"/>
    <lineage>
        <taxon>Eukaryota</taxon>
        <taxon>Metazoa</taxon>
        <taxon>Chordata</taxon>
        <taxon>Craniata</taxon>
        <taxon>Vertebrata</taxon>
        <taxon>Euteleostomi</taxon>
        <taxon>Actinopterygii</taxon>
        <taxon>Neopterygii</taxon>
        <taxon>Teleostei</taxon>
        <taxon>Neoteleostei</taxon>
        <taxon>Acanthomorphata</taxon>
        <taxon>Ovalentaria</taxon>
        <taxon>Atherinomorphae</taxon>
        <taxon>Cyprinodontiformes</taxon>
        <taxon>Goodeidae</taxon>
        <taxon>Ameca</taxon>
    </lineage>
</organism>
<sequence length="141" mass="16365">MPADRLPQSEGESSVPRSQSGGVFMMDRSRRSYPEEVLTRIILIMLFPNVSKLVISSTIQSFFTFPKVRIPTKEQVYKTRKRRRPMLRRAGRDIMKPTSSIRIPLAHWKNGRTLMIRANRSTGMRVKLTKYFCSTSDNKQT</sequence>
<feature type="compositionally biased region" description="Polar residues" evidence="1">
    <location>
        <begin position="10"/>
        <end position="21"/>
    </location>
</feature>
<comment type="caution">
    <text evidence="2">The sequence shown here is derived from an EMBL/GenBank/DDBJ whole genome shotgun (WGS) entry which is preliminary data.</text>
</comment>
<name>A0ABV0XKL1_9TELE</name>
<reference evidence="2 3" key="1">
    <citation type="submission" date="2021-06" db="EMBL/GenBank/DDBJ databases">
        <authorList>
            <person name="Palmer J.M."/>
        </authorList>
    </citation>
    <scope>NUCLEOTIDE SEQUENCE [LARGE SCALE GENOMIC DNA]</scope>
    <source>
        <strain evidence="2 3">AS_MEX2019</strain>
        <tissue evidence="2">Muscle</tissue>
    </source>
</reference>
<proteinExistence type="predicted"/>
<feature type="region of interest" description="Disordered" evidence="1">
    <location>
        <begin position="1"/>
        <end position="23"/>
    </location>
</feature>
<gene>
    <name evidence="2" type="ORF">AMECASPLE_035792</name>
</gene>
<protein>
    <submittedName>
        <fullName evidence="2">Uncharacterized protein</fullName>
    </submittedName>
</protein>